<dbReference type="Proteomes" id="UP000256269">
    <property type="component" value="Unassembled WGS sequence"/>
</dbReference>
<reference evidence="2 3" key="1">
    <citation type="submission" date="2018-08" db="EMBL/GenBank/DDBJ databases">
        <title>Genomic Encyclopedia of Archaeal and Bacterial Type Strains, Phase II (KMG-II): from individual species to whole genera.</title>
        <authorList>
            <person name="Goeker M."/>
        </authorList>
    </citation>
    <scope>NUCLEOTIDE SEQUENCE [LARGE SCALE GENOMIC DNA]</scope>
    <source>
        <strain evidence="2 3">DSM 45791</strain>
    </source>
</reference>
<dbReference type="SUPFAM" id="SSF53098">
    <property type="entry name" value="Ribonuclease H-like"/>
    <property type="match status" value="1"/>
</dbReference>
<accession>A0A3E0G4J2</accession>
<feature type="domain" description="Transposase IS701-like DDE" evidence="1">
    <location>
        <begin position="39"/>
        <end position="307"/>
    </location>
</feature>
<protein>
    <submittedName>
        <fullName evidence="2">SRSO17 transposase</fullName>
    </submittedName>
</protein>
<evidence type="ECO:0000259" key="1">
    <source>
        <dbReference type="Pfam" id="PF13546"/>
    </source>
</evidence>
<dbReference type="AlphaFoldDB" id="A0A3E0G4J2"/>
<dbReference type="PANTHER" id="PTHR33627:SF1">
    <property type="entry name" value="TRANSPOSASE"/>
    <property type="match status" value="1"/>
</dbReference>
<dbReference type="EMBL" id="QUNO01000060">
    <property type="protein sequence ID" value="REH17393.1"/>
    <property type="molecule type" value="Genomic_DNA"/>
</dbReference>
<evidence type="ECO:0000313" key="2">
    <source>
        <dbReference type="EMBL" id="REH17393.1"/>
    </source>
</evidence>
<dbReference type="InterPro" id="IPR012337">
    <property type="entry name" value="RNaseH-like_sf"/>
</dbReference>
<comment type="caution">
    <text evidence="2">The sequence shown here is derived from an EMBL/GenBank/DDBJ whole genome shotgun (WGS) entry which is preliminary data.</text>
</comment>
<organism evidence="2 3">
    <name type="scientific">Kutzneria buriramensis</name>
    <dbReference type="NCBI Taxonomy" id="1045776"/>
    <lineage>
        <taxon>Bacteria</taxon>
        <taxon>Bacillati</taxon>
        <taxon>Actinomycetota</taxon>
        <taxon>Actinomycetes</taxon>
        <taxon>Pseudonocardiales</taxon>
        <taxon>Pseudonocardiaceae</taxon>
        <taxon>Kutzneria</taxon>
    </lineage>
</organism>
<proteinExistence type="predicted"/>
<dbReference type="InterPro" id="IPR038721">
    <property type="entry name" value="IS701-like_DDE_dom"/>
</dbReference>
<dbReference type="PANTHER" id="PTHR33627">
    <property type="entry name" value="TRANSPOSASE"/>
    <property type="match status" value="1"/>
</dbReference>
<sequence>SLSRVNLLMLTAVRAVDHVVKLDQVERLREELESFAGQMLASVRRKDQRRWGACYLRGLMVDGKRKSIQPMAARLPDGNEQALQQFVSASPWDPAPVRARLARRMASELKPEAVIFDDTGYLKSGSSSPCVARQYTGTAGKITNCQIGVSAHLATETASCPVNWRLFVPEQWDPGSPRAGADVAERRARCGIPDEVGHTEKWRLALAMLDELHGWGVRAPLTVADAGYGEIGEFRQGLEDRGLDYAVQVAASVTAYPETAARTTPPCSGRGPRPTPRYELAASSVKDLARAAGTRAARRITWREGSRWRAGAPARMSSRFVFLRVRPASQAHHRAHRGQDLPVRWLIAEWPTGASEPSKYWISNLPSRTTRAELVRVAKLRWRIEHDYRELKDGLGLDHYEGRTWNGWHHHVTLVSVAHAFLTLQRLDPKALMPA</sequence>
<dbReference type="InterPro" id="IPR039365">
    <property type="entry name" value="IS701-like"/>
</dbReference>
<dbReference type="NCBIfam" id="NF033540">
    <property type="entry name" value="transpos_IS701"/>
    <property type="match status" value="1"/>
</dbReference>
<name>A0A3E0G4J2_9PSEU</name>
<dbReference type="Pfam" id="PF13546">
    <property type="entry name" value="DDE_5"/>
    <property type="match status" value="1"/>
</dbReference>
<feature type="non-terminal residue" evidence="2">
    <location>
        <position position="1"/>
    </location>
</feature>
<gene>
    <name evidence="2" type="ORF">BCF44_1601</name>
</gene>
<evidence type="ECO:0000313" key="3">
    <source>
        <dbReference type="Proteomes" id="UP000256269"/>
    </source>
</evidence>
<keyword evidence="3" id="KW-1185">Reference proteome</keyword>